<name>A0AAW0B8U4_9AGAR</name>
<dbReference type="AlphaFoldDB" id="A0AAW0B8U4"/>
<proteinExistence type="predicted"/>
<gene>
    <name evidence="1" type="ORF">R3P38DRAFT_2423597</name>
</gene>
<accession>A0AAW0B8U4</accession>
<feature type="non-terminal residue" evidence="1">
    <location>
        <position position="85"/>
    </location>
</feature>
<protein>
    <submittedName>
        <fullName evidence="1">Uncharacterized protein</fullName>
    </submittedName>
</protein>
<dbReference type="Proteomes" id="UP001362999">
    <property type="component" value="Unassembled WGS sequence"/>
</dbReference>
<dbReference type="EMBL" id="JAWWNJ010000038">
    <property type="protein sequence ID" value="KAK7021496.1"/>
    <property type="molecule type" value="Genomic_DNA"/>
</dbReference>
<evidence type="ECO:0000313" key="1">
    <source>
        <dbReference type="EMBL" id="KAK7021496.1"/>
    </source>
</evidence>
<comment type="caution">
    <text evidence="1">The sequence shown here is derived from an EMBL/GenBank/DDBJ whole genome shotgun (WGS) entry which is preliminary data.</text>
</comment>
<keyword evidence="2" id="KW-1185">Reference proteome</keyword>
<reference evidence="1 2" key="1">
    <citation type="journal article" date="2024" name="J Genomics">
        <title>Draft genome sequencing and assembly of Favolaschia claudopus CIRM-BRFM 2984 isolated from oak limbs.</title>
        <authorList>
            <person name="Navarro D."/>
            <person name="Drula E."/>
            <person name="Chaduli D."/>
            <person name="Cazenave R."/>
            <person name="Ahrendt S."/>
            <person name="Wang J."/>
            <person name="Lipzen A."/>
            <person name="Daum C."/>
            <person name="Barry K."/>
            <person name="Grigoriev I.V."/>
            <person name="Favel A."/>
            <person name="Rosso M.N."/>
            <person name="Martin F."/>
        </authorList>
    </citation>
    <scope>NUCLEOTIDE SEQUENCE [LARGE SCALE GENOMIC DNA]</scope>
    <source>
        <strain evidence="1 2">CIRM-BRFM 2984</strain>
    </source>
</reference>
<evidence type="ECO:0000313" key="2">
    <source>
        <dbReference type="Proteomes" id="UP001362999"/>
    </source>
</evidence>
<feature type="non-terminal residue" evidence="1">
    <location>
        <position position="1"/>
    </location>
</feature>
<sequence length="85" mass="9915">LDAQPQTCLRRMDFRYAVAAASTDTSPCSNVPVRRILEQVWKYQLGAHFRQVHSIQDARNFPLMVEIPEDERTTTKIIWDARKKV</sequence>
<organism evidence="1 2">
    <name type="scientific">Favolaschia claudopus</name>
    <dbReference type="NCBI Taxonomy" id="2862362"/>
    <lineage>
        <taxon>Eukaryota</taxon>
        <taxon>Fungi</taxon>
        <taxon>Dikarya</taxon>
        <taxon>Basidiomycota</taxon>
        <taxon>Agaricomycotina</taxon>
        <taxon>Agaricomycetes</taxon>
        <taxon>Agaricomycetidae</taxon>
        <taxon>Agaricales</taxon>
        <taxon>Marasmiineae</taxon>
        <taxon>Mycenaceae</taxon>
        <taxon>Favolaschia</taxon>
    </lineage>
</organism>